<evidence type="ECO:0000256" key="4">
    <source>
        <dbReference type="ARBA" id="ARBA00022519"/>
    </source>
</evidence>
<feature type="region of interest" description="Disordered" evidence="9">
    <location>
        <begin position="1"/>
        <end position="31"/>
    </location>
</feature>
<evidence type="ECO:0000256" key="5">
    <source>
        <dbReference type="ARBA" id="ARBA00022692"/>
    </source>
</evidence>
<dbReference type="OrthoDB" id="27542at2"/>
<comment type="subcellular location">
    <subcellularLocation>
        <location evidence="1">Cell inner membrane</location>
        <topology evidence="1">Multi-pass membrane protein</topology>
    </subcellularLocation>
    <subcellularLocation>
        <location evidence="8">Cell membrane</location>
        <topology evidence="8">Multi-pass membrane protein</topology>
    </subcellularLocation>
</comment>
<protein>
    <submittedName>
        <fullName evidence="11">Putative spermidine/putrescine transport system permease protein</fullName>
    </submittedName>
</protein>
<evidence type="ECO:0000313" key="12">
    <source>
        <dbReference type="Proteomes" id="UP000199120"/>
    </source>
</evidence>
<evidence type="ECO:0000259" key="10">
    <source>
        <dbReference type="PROSITE" id="PS50928"/>
    </source>
</evidence>
<keyword evidence="12" id="KW-1185">Reference proteome</keyword>
<dbReference type="Proteomes" id="UP000199120">
    <property type="component" value="Unassembled WGS sequence"/>
</dbReference>
<feature type="transmembrane region" description="Helical" evidence="8">
    <location>
        <begin position="137"/>
        <end position="160"/>
    </location>
</feature>
<dbReference type="Pfam" id="PF00528">
    <property type="entry name" value="BPD_transp_1"/>
    <property type="match status" value="1"/>
</dbReference>
<dbReference type="EMBL" id="FOAJ01000005">
    <property type="protein sequence ID" value="SEL13842.1"/>
    <property type="molecule type" value="Genomic_DNA"/>
</dbReference>
<feature type="transmembrane region" description="Helical" evidence="8">
    <location>
        <begin position="272"/>
        <end position="291"/>
    </location>
</feature>
<feature type="transmembrane region" description="Helical" evidence="8">
    <location>
        <begin position="48"/>
        <end position="74"/>
    </location>
</feature>
<evidence type="ECO:0000313" key="11">
    <source>
        <dbReference type="EMBL" id="SEL13842.1"/>
    </source>
</evidence>
<evidence type="ECO:0000256" key="6">
    <source>
        <dbReference type="ARBA" id="ARBA00022989"/>
    </source>
</evidence>
<gene>
    <name evidence="11" type="ORF">SAMN05192542_105140</name>
</gene>
<dbReference type="InterPro" id="IPR035906">
    <property type="entry name" value="MetI-like_sf"/>
</dbReference>
<keyword evidence="6 8" id="KW-1133">Transmembrane helix</keyword>
<evidence type="ECO:0000256" key="9">
    <source>
        <dbReference type="SAM" id="MobiDB-lite"/>
    </source>
</evidence>
<feature type="domain" description="ABC transmembrane type-1" evidence="10">
    <location>
        <begin position="98"/>
        <end position="288"/>
    </location>
</feature>
<dbReference type="GO" id="GO:0005886">
    <property type="term" value="C:plasma membrane"/>
    <property type="evidence" value="ECO:0007669"/>
    <property type="project" value="UniProtKB-SubCell"/>
</dbReference>
<evidence type="ECO:0000256" key="3">
    <source>
        <dbReference type="ARBA" id="ARBA00022475"/>
    </source>
</evidence>
<dbReference type="InterPro" id="IPR000515">
    <property type="entry name" value="MetI-like"/>
</dbReference>
<reference evidence="12" key="1">
    <citation type="submission" date="2016-10" db="EMBL/GenBank/DDBJ databases">
        <authorList>
            <person name="Varghese N."/>
            <person name="Submissions S."/>
        </authorList>
    </citation>
    <scope>NUCLEOTIDE SEQUENCE [LARGE SCALE GENOMIC DNA]</scope>
    <source>
        <strain evidence="12">LMG 26416</strain>
    </source>
</reference>
<evidence type="ECO:0000256" key="7">
    <source>
        <dbReference type="ARBA" id="ARBA00023136"/>
    </source>
</evidence>
<comment type="similarity">
    <text evidence="8">Belongs to the binding-protein-dependent transport system permease family.</text>
</comment>
<dbReference type="PANTHER" id="PTHR43357:SF4">
    <property type="entry name" value="INNER MEMBRANE ABC TRANSPORTER PERMEASE PROTEIN YDCV"/>
    <property type="match status" value="1"/>
</dbReference>
<organism evidence="11 12">
    <name type="scientific">Paraburkholderia caballeronis</name>
    <dbReference type="NCBI Taxonomy" id="416943"/>
    <lineage>
        <taxon>Bacteria</taxon>
        <taxon>Pseudomonadati</taxon>
        <taxon>Pseudomonadota</taxon>
        <taxon>Betaproteobacteria</taxon>
        <taxon>Burkholderiales</taxon>
        <taxon>Burkholderiaceae</taxon>
        <taxon>Paraburkholderia</taxon>
    </lineage>
</organism>
<dbReference type="CDD" id="cd06261">
    <property type="entry name" value="TM_PBP2"/>
    <property type="match status" value="1"/>
</dbReference>
<dbReference type="STRING" id="416943.SAMN05445871_1363"/>
<name>A0A1H7MRH7_9BURK</name>
<evidence type="ECO:0000256" key="1">
    <source>
        <dbReference type="ARBA" id="ARBA00004429"/>
    </source>
</evidence>
<evidence type="ECO:0000256" key="2">
    <source>
        <dbReference type="ARBA" id="ARBA00022448"/>
    </source>
</evidence>
<keyword evidence="2 8" id="KW-0813">Transport</keyword>
<feature type="transmembrane region" description="Helical" evidence="8">
    <location>
        <begin position="94"/>
        <end position="117"/>
    </location>
</feature>
<evidence type="ECO:0000256" key="8">
    <source>
        <dbReference type="RuleBase" id="RU363032"/>
    </source>
</evidence>
<keyword evidence="5 8" id="KW-0812">Transmembrane</keyword>
<dbReference type="GO" id="GO:0055085">
    <property type="term" value="P:transmembrane transport"/>
    <property type="evidence" value="ECO:0007669"/>
    <property type="project" value="InterPro"/>
</dbReference>
<dbReference type="AlphaFoldDB" id="A0A1H7MRH7"/>
<dbReference type="SUPFAM" id="SSF161098">
    <property type="entry name" value="MetI-like"/>
    <property type="match status" value="1"/>
</dbReference>
<keyword evidence="3" id="KW-1003">Cell membrane</keyword>
<dbReference type="Gene3D" id="1.10.3720.10">
    <property type="entry name" value="MetI-like"/>
    <property type="match status" value="1"/>
</dbReference>
<dbReference type="PROSITE" id="PS50928">
    <property type="entry name" value="ABC_TM1"/>
    <property type="match status" value="1"/>
</dbReference>
<accession>A0A1H7MRH7</accession>
<keyword evidence="7 8" id="KW-0472">Membrane</keyword>
<proteinExistence type="inferred from homology"/>
<feature type="transmembrane region" description="Helical" evidence="8">
    <location>
        <begin position="166"/>
        <end position="183"/>
    </location>
</feature>
<dbReference type="RefSeq" id="WP_090543381.1">
    <property type="nucleotide sequence ID" value="NZ_FNSR01000001.1"/>
</dbReference>
<dbReference type="PANTHER" id="PTHR43357">
    <property type="entry name" value="INNER MEMBRANE ABC TRANSPORTER PERMEASE PROTEIN YDCV"/>
    <property type="match status" value="1"/>
</dbReference>
<keyword evidence="4" id="KW-0997">Cell inner membrane</keyword>
<sequence>MNSLADPSSSVRTASATGTPTQPGLPPSSQRRGLALPTARHWLAFGQWLVTLATCAFLIVPVVMSIVAGLTVNYFRGVASGLTLRWLDEVWTQYHASVFLSLEVAFATLAVTLITGVPAGYALARSRTRVSRAIEELLVMPVALPGLASALALLVVYGGFSAFRMSVWFIVVGHVVFTLPFMVRPVTAVCASNDLRTLEEGAASLGASFVQRFTTIVLPNARPGIVAGALSVLTLSIGEFNLTWMLHTPDTKTLPVGLADTYASLRIEIGSAYTILFFIMTMPLLVAMQWLGVDAAGAATSKRAARHPARNKESR</sequence>